<dbReference type="PANTHER" id="PTHR30572">
    <property type="entry name" value="MEMBRANE COMPONENT OF TRANSPORTER-RELATED"/>
    <property type="match status" value="1"/>
</dbReference>
<dbReference type="InterPro" id="IPR003838">
    <property type="entry name" value="ABC3_permease_C"/>
</dbReference>
<feature type="transmembrane region" description="Helical" evidence="7">
    <location>
        <begin position="280"/>
        <end position="301"/>
    </location>
</feature>
<evidence type="ECO:0000256" key="6">
    <source>
        <dbReference type="ARBA" id="ARBA00038076"/>
    </source>
</evidence>
<evidence type="ECO:0000313" key="10">
    <source>
        <dbReference type="Proteomes" id="UP001597168"/>
    </source>
</evidence>
<keyword evidence="5 7" id="KW-0472">Membrane</keyword>
<keyword evidence="10" id="KW-1185">Reference proteome</keyword>
<dbReference type="PANTHER" id="PTHR30572:SF4">
    <property type="entry name" value="ABC TRANSPORTER PERMEASE YTRF"/>
    <property type="match status" value="1"/>
</dbReference>
<keyword evidence="2" id="KW-1003">Cell membrane</keyword>
<evidence type="ECO:0000259" key="8">
    <source>
        <dbReference type="Pfam" id="PF02687"/>
    </source>
</evidence>
<evidence type="ECO:0000256" key="3">
    <source>
        <dbReference type="ARBA" id="ARBA00022692"/>
    </source>
</evidence>
<feature type="transmembrane region" description="Helical" evidence="7">
    <location>
        <begin position="352"/>
        <end position="377"/>
    </location>
</feature>
<feature type="transmembrane region" description="Helical" evidence="7">
    <location>
        <begin position="700"/>
        <end position="722"/>
    </location>
</feature>
<evidence type="ECO:0000256" key="5">
    <source>
        <dbReference type="ARBA" id="ARBA00023136"/>
    </source>
</evidence>
<proteinExistence type="inferred from homology"/>
<comment type="subcellular location">
    <subcellularLocation>
        <location evidence="1">Cell membrane</location>
        <topology evidence="1">Multi-pass membrane protein</topology>
    </subcellularLocation>
</comment>
<dbReference type="Proteomes" id="UP001597168">
    <property type="component" value="Unassembled WGS sequence"/>
</dbReference>
<reference evidence="10" key="1">
    <citation type="journal article" date="2019" name="Int. J. Syst. Evol. Microbiol.">
        <title>The Global Catalogue of Microorganisms (GCM) 10K type strain sequencing project: providing services to taxonomists for standard genome sequencing and annotation.</title>
        <authorList>
            <consortium name="The Broad Institute Genomics Platform"/>
            <consortium name="The Broad Institute Genome Sequencing Center for Infectious Disease"/>
            <person name="Wu L."/>
            <person name="Ma J."/>
        </authorList>
    </citation>
    <scope>NUCLEOTIDE SEQUENCE [LARGE SCALE GENOMIC DNA]</scope>
    <source>
        <strain evidence="10">CCUG 60214</strain>
    </source>
</reference>
<feature type="domain" description="ABC3 transporter permease C-terminal" evidence="8">
    <location>
        <begin position="193"/>
        <end position="302"/>
    </location>
</feature>
<dbReference type="EMBL" id="JBHTLK010000232">
    <property type="protein sequence ID" value="MFD1151377.1"/>
    <property type="molecule type" value="Genomic_DNA"/>
</dbReference>
<feature type="transmembrane region" description="Helical" evidence="7">
    <location>
        <begin position="666"/>
        <end position="688"/>
    </location>
</feature>
<dbReference type="InterPro" id="IPR050250">
    <property type="entry name" value="Macrolide_Exporter_MacB"/>
</dbReference>
<evidence type="ECO:0000256" key="4">
    <source>
        <dbReference type="ARBA" id="ARBA00022989"/>
    </source>
</evidence>
<feature type="domain" description="ABC3 transporter permease C-terminal" evidence="8">
    <location>
        <begin position="618"/>
        <end position="724"/>
    </location>
</feature>
<evidence type="ECO:0000256" key="1">
    <source>
        <dbReference type="ARBA" id="ARBA00004651"/>
    </source>
</evidence>
<dbReference type="Pfam" id="PF02687">
    <property type="entry name" value="FtsX"/>
    <property type="match status" value="2"/>
</dbReference>
<comment type="similarity">
    <text evidence="6">Belongs to the ABC-4 integral membrane protein family.</text>
</comment>
<gene>
    <name evidence="9" type="ORF">ACFQ3T_29960</name>
</gene>
<feature type="transmembrane region" description="Helical" evidence="7">
    <location>
        <begin position="322"/>
        <end position="346"/>
    </location>
</feature>
<name>A0ABW3R2T1_9PSEU</name>
<dbReference type="RefSeq" id="WP_380728327.1">
    <property type="nucleotide sequence ID" value="NZ_JBHTLK010000232.1"/>
</dbReference>
<sequence length="734" mass="76411">MRWATDLVLGIRLAVGGSRTSWARLALTAAGVGLGVTVLLLAASIGPAREAKAQRVQAAAVTWTKGDHTLKVRDVSVSWQGRLITGVELAATDPDAPAPPGVGRIPRPGELVVSPELLDLMRTEDSVRARFPESVIGVIADAGLPRPKSLIFYAGLPEAHLAGATSATGFGTDLRPATLLPVYRLLMVAAIGALLVPLGIFILVATRLGATGREQRLAAIRLVGASRTQIRWIASGETLTGAVLGLFVGVALFFAARPLARFIEVEGVGFFPTDLLPDPLLGAVIAVGVPVVAVVSALLAVRTEDVGPLGLSRSVELPRHRAWWRFGLIGAGAALIVVISVVGSYWEVMSDARLAAVLGLGIALVLAGTGAVLPWLVREVAHRFEPEGVAPLLALRALRFDAGTPRVLSGVVVVLTGSLTLQVLLGVAAQFTAEPPSDTPGRWVLLVPQHTSVRPLEEAIALVGGVRQVSEVRLHSSRDAVVTSTDCTEIAERLDVDDCVNGSAYLVGTDVGPEPGTRLLVNGQPWVVPRYAVVPDAPEAHPGLDRPHGLVVAGGSDPVLAAIPPYELVVRGDPDEAFGDRLLAATSRTDRGVVLRRPFGAGQVELFTSLRGGVIGGSVLLTLLAVIGLAAAAVDQVFERRRPTAVLAANGVPPKVLALSALWQSAIPAALGIGLAIPIGLGTAWLVAPADRFRLAWTEIATTVAAAAVVVLVVSLCTLPALRSAIQPSSLRTE</sequence>
<evidence type="ECO:0000256" key="2">
    <source>
        <dbReference type="ARBA" id="ARBA00022475"/>
    </source>
</evidence>
<keyword evidence="3 7" id="KW-0812">Transmembrane</keyword>
<feature type="transmembrane region" description="Helical" evidence="7">
    <location>
        <begin position="239"/>
        <end position="260"/>
    </location>
</feature>
<evidence type="ECO:0000313" key="9">
    <source>
        <dbReference type="EMBL" id="MFD1151377.1"/>
    </source>
</evidence>
<organism evidence="9 10">
    <name type="scientific">Saccharothrix hoggarensis</name>
    <dbReference type="NCBI Taxonomy" id="913853"/>
    <lineage>
        <taxon>Bacteria</taxon>
        <taxon>Bacillati</taxon>
        <taxon>Actinomycetota</taxon>
        <taxon>Actinomycetes</taxon>
        <taxon>Pseudonocardiales</taxon>
        <taxon>Pseudonocardiaceae</taxon>
        <taxon>Saccharothrix</taxon>
    </lineage>
</organism>
<protein>
    <submittedName>
        <fullName evidence="9">FtsX-like permease family protein</fullName>
    </submittedName>
</protein>
<evidence type="ECO:0000256" key="7">
    <source>
        <dbReference type="SAM" id="Phobius"/>
    </source>
</evidence>
<feature type="transmembrane region" description="Helical" evidence="7">
    <location>
        <begin position="182"/>
        <end position="206"/>
    </location>
</feature>
<comment type="caution">
    <text evidence="9">The sequence shown here is derived from an EMBL/GenBank/DDBJ whole genome shotgun (WGS) entry which is preliminary data.</text>
</comment>
<feature type="transmembrane region" description="Helical" evidence="7">
    <location>
        <begin position="613"/>
        <end position="634"/>
    </location>
</feature>
<keyword evidence="4 7" id="KW-1133">Transmembrane helix</keyword>
<accession>A0ABW3R2T1</accession>
<feature type="transmembrane region" description="Helical" evidence="7">
    <location>
        <begin position="22"/>
        <end position="45"/>
    </location>
</feature>